<proteinExistence type="inferred from homology"/>
<name>A0A6S7JYY4_PARCT</name>
<evidence type="ECO:0000313" key="6">
    <source>
        <dbReference type="EMBL" id="CAB4034530.1"/>
    </source>
</evidence>
<feature type="non-terminal residue" evidence="6">
    <location>
        <position position="261"/>
    </location>
</feature>
<organism evidence="6 7">
    <name type="scientific">Paramuricea clavata</name>
    <name type="common">Red gorgonian</name>
    <name type="synonym">Violescent sea-whip</name>
    <dbReference type="NCBI Taxonomy" id="317549"/>
    <lineage>
        <taxon>Eukaryota</taxon>
        <taxon>Metazoa</taxon>
        <taxon>Cnidaria</taxon>
        <taxon>Anthozoa</taxon>
        <taxon>Octocorallia</taxon>
        <taxon>Malacalcyonacea</taxon>
        <taxon>Plexauridae</taxon>
        <taxon>Paramuricea</taxon>
    </lineage>
</organism>
<dbReference type="Proteomes" id="UP001152795">
    <property type="component" value="Unassembled WGS sequence"/>
</dbReference>
<evidence type="ECO:0000256" key="3">
    <source>
        <dbReference type="ARBA" id="ARBA00012804"/>
    </source>
</evidence>
<dbReference type="EMBL" id="CACRXK020020196">
    <property type="protein sequence ID" value="CAB4034530.1"/>
    <property type="molecule type" value="Genomic_DNA"/>
</dbReference>
<evidence type="ECO:0000256" key="2">
    <source>
        <dbReference type="ARBA" id="ARBA00005995"/>
    </source>
</evidence>
<evidence type="ECO:0000256" key="1">
    <source>
        <dbReference type="ARBA" id="ARBA00004362"/>
    </source>
</evidence>
<keyword evidence="7" id="KW-1185">Reference proteome</keyword>
<comment type="subcellular location">
    <subcellularLocation>
        <location evidence="1">Mitochondrion outer membrane</location>
        <topology evidence="1">Single-pass type IV membrane protein</topology>
        <orientation evidence="1">Cytoplasmic side</orientation>
    </subcellularLocation>
</comment>
<dbReference type="AlphaFoldDB" id="A0A6S7JYY4"/>
<evidence type="ECO:0000313" key="7">
    <source>
        <dbReference type="Proteomes" id="UP001152795"/>
    </source>
</evidence>
<dbReference type="PANTHER" id="PTHR43563">
    <property type="entry name" value="AMINE OXIDASE"/>
    <property type="match status" value="1"/>
</dbReference>
<dbReference type="Pfam" id="PF01593">
    <property type="entry name" value="Amino_oxidase"/>
    <property type="match status" value="1"/>
</dbReference>
<reference evidence="6" key="1">
    <citation type="submission" date="2020-04" db="EMBL/GenBank/DDBJ databases">
        <authorList>
            <person name="Alioto T."/>
            <person name="Alioto T."/>
            <person name="Gomez Garrido J."/>
        </authorList>
    </citation>
    <scope>NUCLEOTIDE SEQUENCE</scope>
    <source>
        <strain evidence="6">A484AB</strain>
    </source>
</reference>
<dbReference type="EC" id="1.4.3.4" evidence="3"/>
<comment type="similarity">
    <text evidence="2">Belongs to the flavin monoamine oxidase family.</text>
</comment>
<dbReference type="InterPro" id="IPR002937">
    <property type="entry name" value="Amino_oxidase"/>
</dbReference>
<evidence type="ECO:0000259" key="5">
    <source>
        <dbReference type="Pfam" id="PF01593"/>
    </source>
</evidence>
<gene>
    <name evidence="6" type="ORF">PACLA_8A063271</name>
</gene>
<feature type="non-terminal residue" evidence="6">
    <location>
        <position position="1"/>
    </location>
</feature>
<accession>A0A6S7JYY4</accession>
<dbReference type="GO" id="GO:0005741">
    <property type="term" value="C:mitochondrial outer membrane"/>
    <property type="evidence" value="ECO:0007669"/>
    <property type="project" value="UniProtKB-SubCell"/>
</dbReference>
<dbReference type="Gene3D" id="3.50.50.60">
    <property type="entry name" value="FAD/NAD(P)-binding domain"/>
    <property type="match status" value="2"/>
</dbReference>
<evidence type="ECO:0000256" key="4">
    <source>
        <dbReference type="ARBA" id="ARBA00048448"/>
    </source>
</evidence>
<dbReference type="GO" id="GO:0097621">
    <property type="term" value="F:monoamine oxidase activity"/>
    <property type="evidence" value="ECO:0007669"/>
    <property type="project" value="UniProtKB-EC"/>
</dbReference>
<protein>
    <recommendedName>
        <fullName evidence="3">monoamine oxidase</fullName>
        <ecNumber evidence="3">1.4.3.4</ecNumber>
    </recommendedName>
</protein>
<feature type="domain" description="Amine oxidase" evidence="5">
    <location>
        <begin position="135"/>
        <end position="258"/>
    </location>
</feature>
<comment type="caution">
    <text evidence="6">The sequence shown here is derived from an EMBL/GenBank/DDBJ whole genome shotgun (WGS) entry which is preliminary data.</text>
</comment>
<dbReference type="PANTHER" id="PTHR43563:SF14">
    <property type="entry name" value="AMINE OXIDASE"/>
    <property type="match status" value="1"/>
</dbReference>
<dbReference type="InterPro" id="IPR036188">
    <property type="entry name" value="FAD/NAD-bd_sf"/>
</dbReference>
<comment type="catalytic activity">
    <reaction evidence="4">
        <text>a secondary aliphatic amine + O2 + H2O = a primary amine + an aldehyde + H2O2</text>
        <dbReference type="Rhea" id="RHEA:26414"/>
        <dbReference type="ChEBI" id="CHEBI:15377"/>
        <dbReference type="ChEBI" id="CHEBI:15379"/>
        <dbReference type="ChEBI" id="CHEBI:16240"/>
        <dbReference type="ChEBI" id="CHEBI:17478"/>
        <dbReference type="ChEBI" id="CHEBI:58855"/>
        <dbReference type="ChEBI" id="CHEBI:65296"/>
        <dbReference type="EC" id="1.4.3.4"/>
    </reaction>
</comment>
<sequence length="261" mass="29170">RVGGRLHPVSLKVRNGGKETFDLGAQWVCSGQKNITKVLDTFKLETYEQYTKGSKLMELSLGEVTSHRDQISSIGFFSSIEIFLAIKKIDSMCKEVPLIAPENSPHAREWDGMTVETFKNQSLWTSSAKRAFDVAVSNIFDKIEFTPELPYERRVLMRQIVMGCYTKFLATYETSFWREAGLSGQLTRYTDNEESVTSSPVSLVMDAVTSENNAALVGFFTGFGASHWASKSDDEKKHAALETLKSFFGSKAGKPLDFAIK</sequence>
<dbReference type="OrthoDB" id="7777654at2759"/>
<dbReference type="SUPFAM" id="SSF51905">
    <property type="entry name" value="FAD/NAD(P)-binding domain"/>
    <property type="match status" value="1"/>
</dbReference>
<dbReference type="InterPro" id="IPR050703">
    <property type="entry name" value="Flavin_MAO"/>
</dbReference>
<dbReference type="SUPFAM" id="SSF54373">
    <property type="entry name" value="FAD-linked reductases, C-terminal domain"/>
    <property type="match status" value="1"/>
</dbReference>